<evidence type="ECO:0000313" key="8">
    <source>
        <dbReference type="Proteomes" id="UP000625316"/>
    </source>
</evidence>
<evidence type="ECO:0000256" key="1">
    <source>
        <dbReference type="ARBA" id="ARBA00004141"/>
    </source>
</evidence>
<evidence type="ECO:0000256" key="5">
    <source>
        <dbReference type="ARBA" id="ARBA00023136"/>
    </source>
</evidence>
<comment type="caution">
    <text evidence="7">The sequence shown here is derived from an EMBL/GenBank/DDBJ whole genome shotgun (WGS) entry which is preliminary data.</text>
</comment>
<dbReference type="PANTHER" id="PTHR30028:SF0">
    <property type="entry name" value="PROTEIN ALUMINUM SENSITIVE 3"/>
    <property type="match status" value="1"/>
</dbReference>
<evidence type="ECO:0000256" key="4">
    <source>
        <dbReference type="ARBA" id="ARBA00022989"/>
    </source>
</evidence>
<keyword evidence="4 6" id="KW-1133">Transmembrane helix</keyword>
<dbReference type="Pfam" id="PF03649">
    <property type="entry name" value="UPF0014"/>
    <property type="match status" value="1"/>
</dbReference>
<dbReference type="Proteomes" id="UP000625316">
    <property type="component" value="Unassembled WGS sequence"/>
</dbReference>
<dbReference type="InterPro" id="IPR005226">
    <property type="entry name" value="UPF0014_fam"/>
</dbReference>
<keyword evidence="3 6" id="KW-0812">Transmembrane</keyword>
<proteinExistence type="inferred from homology"/>
<feature type="transmembrane region" description="Helical" evidence="6">
    <location>
        <begin position="7"/>
        <end position="27"/>
    </location>
</feature>
<dbReference type="AlphaFoldDB" id="A0A928Z6N6"/>
<dbReference type="GO" id="GO:0005886">
    <property type="term" value="C:plasma membrane"/>
    <property type="evidence" value="ECO:0007669"/>
    <property type="project" value="TreeGrafter"/>
</dbReference>
<keyword evidence="8" id="KW-1185">Reference proteome</keyword>
<accession>A0A928Z6N6</accession>
<keyword evidence="5 6" id="KW-0472">Membrane</keyword>
<dbReference type="RefSeq" id="WP_264327642.1">
    <property type="nucleotide sequence ID" value="NZ_JADEXQ010000127.1"/>
</dbReference>
<dbReference type="EMBL" id="JADEXQ010000127">
    <property type="protein sequence ID" value="MBE9032823.1"/>
    <property type="molecule type" value="Genomic_DNA"/>
</dbReference>
<organism evidence="7 8">
    <name type="scientific">Romeriopsis navalis LEGE 11480</name>
    <dbReference type="NCBI Taxonomy" id="2777977"/>
    <lineage>
        <taxon>Bacteria</taxon>
        <taxon>Bacillati</taxon>
        <taxon>Cyanobacteriota</taxon>
        <taxon>Cyanophyceae</taxon>
        <taxon>Leptolyngbyales</taxon>
        <taxon>Leptolyngbyaceae</taxon>
        <taxon>Romeriopsis</taxon>
        <taxon>Romeriopsis navalis</taxon>
    </lineage>
</organism>
<comment type="similarity">
    <text evidence="2">Belongs to the UPF0014 family.</text>
</comment>
<reference evidence="7" key="1">
    <citation type="submission" date="2020-10" db="EMBL/GenBank/DDBJ databases">
        <authorList>
            <person name="Castelo-Branco R."/>
            <person name="Eusebio N."/>
            <person name="Adriana R."/>
            <person name="Vieira A."/>
            <person name="Brugerolle De Fraissinette N."/>
            <person name="Rezende De Castro R."/>
            <person name="Schneider M.P."/>
            <person name="Vasconcelos V."/>
            <person name="Leao P.N."/>
        </authorList>
    </citation>
    <scope>NUCLEOTIDE SEQUENCE</scope>
    <source>
        <strain evidence="7">LEGE 11480</strain>
    </source>
</reference>
<dbReference type="PANTHER" id="PTHR30028">
    <property type="entry name" value="UPF0014 INNER MEMBRANE PROTEIN YBBM-RELATED"/>
    <property type="match status" value="1"/>
</dbReference>
<gene>
    <name evidence="7" type="ORF">IQ266_24100</name>
</gene>
<comment type="subcellular location">
    <subcellularLocation>
        <location evidence="1">Membrane</location>
        <topology evidence="1">Multi-pass membrane protein</topology>
    </subcellularLocation>
</comment>
<evidence type="ECO:0000256" key="6">
    <source>
        <dbReference type="SAM" id="Phobius"/>
    </source>
</evidence>
<feature type="transmembrane region" description="Helical" evidence="6">
    <location>
        <begin position="92"/>
        <end position="113"/>
    </location>
</feature>
<evidence type="ECO:0000313" key="7">
    <source>
        <dbReference type="EMBL" id="MBE9032823.1"/>
    </source>
</evidence>
<name>A0A928Z6N6_9CYAN</name>
<sequence length="257" mass="27283">MASGSQLIVQLLWASGLLGLAVGIAAWQRLENWIGLGLAGLRAGLQLFVFSYLLAMVFVLRDPMVCLVAIGLFGLIAALLLRNQLSVRLPLLPLTCVALGLGVTVPLIYAVIFVVQPPVWYQPQILLPLSGIVLVNASSGGLIAADRLIQSLTYNTTTIEAALCLGSSSSQAIEGYRRDAIQAALGPHMAALGIVGLGLLPTFMAGELLGGIDPFKAAVLQLLVMFMSLVATLITVLCLCGGIRRLFFSEADQLRQW</sequence>
<feature type="transmembrane region" description="Helical" evidence="6">
    <location>
        <begin position="185"/>
        <end position="206"/>
    </location>
</feature>
<feature type="transmembrane region" description="Helical" evidence="6">
    <location>
        <begin position="125"/>
        <end position="145"/>
    </location>
</feature>
<feature type="transmembrane region" description="Helical" evidence="6">
    <location>
        <begin position="47"/>
        <end position="80"/>
    </location>
</feature>
<evidence type="ECO:0000256" key="3">
    <source>
        <dbReference type="ARBA" id="ARBA00022692"/>
    </source>
</evidence>
<feature type="transmembrane region" description="Helical" evidence="6">
    <location>
        <begin position="218"/>
        <end position="240"/>
    </location>
</feature>
<evidence type="ECO:0000256" key="2">
    <source>
        <dbReference type="ARBA" id="ARBA00005268"/>
    </source>
</evidence>
<protein>
    <submittedName>
        <fullName evidence="7">ABC transporter permease</fullName>
    </submittedName>
</protein>